<evidence type="ECO:0000256" key="1">
    <source>
        <dbReference type="SAM" id="Phobius"/>
    </source>
</evidence>
<accession>A0AAC8UV48</accession>
<feature type="transmembrane region" description="Helical" evidence="1">
    <location>
        <begin position="251"/>
        <end position="272"/>
    </location>
</feature>
<evidence type="ECO:0008006" key="4">
    <source>
        <dbReference type="Google" id="ProtNLM"/>
    </source>
</evidence>
<keyword evidence="3" id="KW-1185">Reference proteome</keyword>
<feature type="transmembrane region" description="Helical" evidence="1">
    <location>
        <begin position="154"/>
        <end position="170"/>
    </location>
</feature>
<keyword evidence="1" id="KW-0472">Membrane</keyword>
<dbReference type="Pfam" id="PF11750">
    <property type="entry name" value="DUF3307"/>
    <property type="match status" value="1"/>
</dbReference>
<dbReference type="EMBL" id="CP012033">
    <property type="protein sequence ID" value="AKP64192.1"/>
    <property type="molecule type" value="Genomic_DNA"/>
</dbReference>
<dbReference type="KEGG" id="lko:ABN16_03730"/>
<evidence type="ECO:0000313" key="2">
    <source>
        <dbReference type="EMBL" id="AKP64192.1"/>
    </source>
</evidence>
<feature type="transmembrane region" description="Helical" evidence="1">
    <location>
        <begin position="122"/>
        <end position="142"/>
    </location>
</feature>
<dbReference type="Proteomes" id="UP000036000">
    <property type="component" value="Chromosome"/>
</dbReference>
<dbReference type="InterPro" id="IPR021737">
    <property type="entry name" value="Phage_phiKZ_Orf197"/>
</dbReference>
<feature type="transmembrane region" description="Helical" evidence="1">
    <location>
        <begin position="216"/>
        <end position="239"/>
    </location>
</feature>
<organism evidence="2 3">
    <name type="scientific">Levilactobacillus koreensis</name>
    <dbReference type="NCBI Taxonomy" id="637971"/>
    <lineage>
        <taxon>Bacteria</taxon>
        <taxon>Bacillati</taxon>
        <taxon>Bacillota</taxon>
        <taxon>Bacilli</taxon>
        <taxon>Lactobacillales</taxon>
        <taxon>Lactobacillaceae</taxon>
        <taxon>Levilactobacillus</taxon>
    </lineage>
</organism>
<keyword evidence="1" id="KW-0812">Transmembrane</keyword>
<keyword evidence="1" id="KW-1133">Transmembrane helix</keyword>
<dbReference type="AlphaFoldDB" id="A0AAC8UV48"/>
<feature type="transmembrane region" description="Helical" evidence="1">
    <location>
        <begin position="72"/>
        <end position="92"/>
    </location>
</feature>
<evidence type="ECO:0000313" key="3">
    <source>
        <dbReference type="Proteomes" id="UP000036000"/>
    </source>
</evidence>
<feature type="transmembrane region" description="Helical" evidence="1">
    <location>
        <begin position="39"/>
        <end position="60"/>
    </location>
</feature>
<sequence>MTIIMMTYLTHLLVDFIFQRDTTVEIKSGKMSWQKTKCLFGHAVISNLVIGLALYFIVWSSQQLIHGGNHDAFNLLDYFLILLWISGFHFVLDAIKYPIQLGLKNHWFTKQSDVVTYTLDQILHLISIFLAIDIILGSSRLATAYTQLQTSLKGGNVIVILQGILILLILETKFSEYFIKKFLTGTGVIPTVENTNHNDTAPKYHLGGYIGNLERIMIAIFFLSNSIPSISIVVAIKAVTRFKALDNSEFAEYYLLGSILSLLLGCLFPLIVHQLFYA</sequence>
<name>A0AAC8UV48_9LACO</name>
<reference evidence="2 3" key="1">
    <citation type="submission" date="2015-07" db="EMBL/GenBank/DDBJ databases">
        <title>Lactobacillus korensis/26-25/ whole genome sequencing.</title>
        <authorList>
            <person name="Kim M.K."/>
            <person name="Im W.-T."/>
            <person name="Srinivasan S."/>
            <person name="Lee J.-J."/>
        </authorList>
    </citation>
    <scope>NUCLEOTIDE SEQUENCE [LARGE SCALE GENOMIC DNA]</scope>
    <source>
        <strain evidence="2 3">26-25</strain>
    </source>
</reference>
<proteinExistence type="predicted"/>
<protein>
    <recommendedName>
        <fullName evidence="4">DUF3307 domain-containing protein</fullName>
    </recommendedName>
</protein>
<gene>
    <name evidence="2" type="ORF">ABN16_03730</name>
</gene>